<dbReference type="InterPro" id="IPR011006">
    <property type="entry name" value="CheY-like_superfamily"/>
</dbReference>
<evidence type="ECO:0000259" key="4">
    <source>
        <dbReference type="PROSITE" id="PS50110"/>
    </source>
</evidence>
<dbReference type="InterPro" id="IPR028976">
    <property type="entry name" value="CheC-like_sf"/>
</dbReference>
<reference evidence="5 6" key="1">
    <citation type="journal article" date="2008" name="BMC Genomics">
        <title>The genome sequence of the fish pathogen Aliivibrio salmonicida strain LFI1238 shows extensive evidence of gene decay.</title>
        <authorList>
            <person name="Hjerde E."/>
            <person name="Lorentzen M.S."/>
            <person name="Holden M.T."/>
            <person name="Seeger K."/>
            <person name="Paulsen S."/>
            <person name="Bason N."/>
            <person name="Churcher C."/>
            <person name="Harris D."/>
            <person name="Norbertczak H."/>
            <person name="Quail M.A."/>
            <person name="Sanders S."/>
            <person name="Thurston S."/>
            <person name="Parkhill J."/>
            <person name="Willassen N.P."/>
            <person name="Thomson N.R."/>
        </authorList>
    </citation>
    <scope>NUCLEOTIDE SEQUENCE [LARGE SCALE GENOMIC DNA]</scope>
    <source>
        <strain evidence="5 6">LFI1238</strain>
    </source>
</reference>
<dbReference type="SUPFAM" id="SSF52172">
    <property type="entry name" value="CheY-like"/>
    <property type="match status" value="1"/>
</dbReference>
<dbReference type="PANTHER" id="PTHR44591:SF24">
    <property type="entry name" value="PROTEIN-GLUTAMATE METHYLESTERASE_PROTEIN-GLUTAMINE GLUTAMINASE 1"/>
    <property type="match status" value="1"/>
</dbReference>
<dbReference type="eggNOG" id="COG1776">
    <property type="taxonomic scope" value="Bacteria"/>
</dbReference>
<dbReference type="SMART" id="SM00448">
    <property type="entry name" value="REC"/>
    <property type="match status" value="1"/>
</dbReference>
<dbReference type="PANTHER" id="PTHR44591">
    <property type="entry name" value="STRESS RESPONSE REGULATOR PROTEIN 1"/>
    <property type="match status" value="1"/>
</dbReference>
<gene>
    <name evidence="5" type="ordered locus">VSAL_II0601</name>
</gene>
<feature type="modified residue" description="4-aspartylphosphate" evidence="3">
    <location>
        <position position="64"/>
    </location>
</feature>
<evidence type="ECO:0000256" key="1">
    <source>
        <dbReference type="ARBA" id="ARBA00022500"/>
    </source>
</evidence>
<dbReference type="Pfam" id="PF00072">
    <property type="entry name" value="Response_reg"/>
    <property type="match status" value="1"/>
</dbReference>
<dbReference type="GO" id="GO:0000160">
    <property type="term" value="P:phosphorelay signal transduction system"/>
    <property type="evidence" value="ECO:0007669"/>
    <property type="project" value="InterPro"/>
</dbReference>
<proteinExistence type="predicted"/>
<keyword evidence="1" id="KW-0145">Chemotaxis</keyword>
<evidence type="ECO:0000256" key="2">
    <source>
        <dbReference type="ARBA" id="ARBA00022553"/>
    </source>
</evidence>
<dbReference type="HOGENOM" id="CLU_848985_0_0_6"/>
<evidence type="ECO:0000313" key="6">
    <source>
        <dbReference type="Proteomes" id="UP000001730"/>
    </source>
</evidence>
<dbReference type="CDD" id="cd17593">
    <property type="entry name" value="REC_CheC-like"/>
    <property type="match status" value="1"/>
</dbReference>
<dbReference type="PROSITE" id="PS50110">
    <property type="entry name" value="RESPONSE_REGULATORY"/>
    <property type="match status" value="1"/>
</dbReference>
<dbReference type="InterPro" id="IPR001789">
    <property type="entry name" value="Sig_transdc_resp-reg_receiver"/>
</dbReference>
<dbReference type="AlphaFoldDB" id="B6ERM2"/>
<keyword evidence="6" id="KW-1185">Reference proteome</keyword>
<sequence>MIVLFKKVTQMAISILICDDSALARKQLARVIPQSWGANIQFAMHGWDAINQLESSSFDLLFLDLTMPELDGYGTLDEINSRHIKTQVIVVSGDIQPKAQEKVLALGARAFIKKPVDKATLLSTLKSLNITPERPQSYVPVQVNNAQLRRRDVYLEVANVAIGRAADSLARHFDVFVNMPLPNVNLFEMSELQMTLRHLASNEHMSGVCQGFSGEGIAGEALVLLSDSSVSDLTKLMDYPETDSDSLELELLMDVSNILVGAFLKGIGEQAEVRFFQSAPVLLGQHVSVDSVVESTKGTFNKIMSFEVSYNIDGTDIKCDMLLMIVDESLPILDNKLAYLLDDE</sequence>
<dbReference type="Gene3D" id="3.40.1550.10">
    <property type="entry name" value="CheC-like"/>
    <property type="match status" value="1"/>
</dbReference>
<dbReference type="Proteomes" id="UP000001730">
    <property type="component" value="Chromosome 2"/>
</dbReference>
<dbReference type="KEGG" id="vsa:VSAL_II0601"/>
<evidence type="ECO:0000256" key="3">
    <source>
        <dbReference type="PROSITE-ProRule" id="PRU00169"/>
    </source>
</evidence>
<name>B6ERM2_ALISL</name>
<keyword evidence="2 3" id="KW-0597">Phosphoprotein</keyword>
<protein>
    <submittedName>
        <fullName evidence="5">Response regulator</fullName>
    </submittedName>
</protein>
<evidence type="ECO:0000313" key="5">
    <source>
        <dbReference type="EMBL" id="CAQ81355.1"/>
    </source>
</evidence>
<dbReference type="EMBL" id="FM178380">
    <property type="protein sequence ID" value="CAQ81355.1"/>
    <property type="molecule type" value="Genomic_DNA"/>
</dbReference>
<dbReference type="Gene3D" id="3.40.50.2300">
    <property type="match status" value="1"/>
</dbReference>
<dbReference type="SUPFAM" id="SSF103039">
    <property type="entry name" value="CheC-like"/>
    <property type="match status" value="1"/>
</dbReference>
<dbReference type="CDD" id="cd17910">
    <property type="entry name" value="CheC_ClassII"/>
    <property type="match status" value="1"/>
</dbReference>
<feature type="domain" description="Response regulatory" evidence="4">
    <location>
        <begin position="14"/>
        <end position="129"/>
    </location>
</feature>
<organism evidence="5 6">
    <name type="scientific">Aliivibrio salmonicida (strain LFI1238)</name>
    <name type="common">Vibrio salmonicida (strain LFI1238)</name>
    <dbReference type="NCBI Taxonomy" id="316275"/>
    <lineage>
        <taxon>Bacteria</taxon>
        <taxon>Pseudomonadati</taxon>
        <taxon>Pseudomonadota</taxon>
        <taxon>Gammaproteobacteria</taxon>
        <taxon>Vibrionales</taxon>
        <taxon>Vibrionaceae</taxon>
        <taxon>Aliivibrio</taxon>
    </lineage>
</organism>
<dbReference type="GO" id="GO:0006935">
    <property type="term" value="P:chemotaxis"/>
    <property type="evidence" value="ECO:0007669"/>
    <property type="project" value="UniProtKB-KW"/>
</dbReference>
<accession>B6ERM2</accession>
<dbReference type="eggNOG" id="COG2201">
    <property type="taxonomic scope" value="Bacteria"/>
</dbReference>
<dbReference type="InterPro" id="IPR050595">
    <property type="entry name" value="Bact_response_regulator"/>
</dbReference>